<protein>
    <recommendedName>
        <fullName evidence="1">DUF6869 domain-containing protein</fullName>
    </recommendedName>
</protein>
<reference evidence="2 3" key="1">
    <citation type="submission" date="2015-10" db="EMBL/GenBank/DDBJ databases">
        <title>Transcriptomic analysis of a linuron degrading triple-species bacterial consortium.</title>
        <authorList>
            <person name="Albers P."/>
        </authorList>
    </citation>
    <scope>NUCLEOTIDE SEQUENCE [LARGE SCALE GENOMIC DNA]</scope>
    <source>
        <strain evidence="2 3">WDL6</strain>
    </source>
</reference>
<dbReference type="EMBL" id="LMTR01000058">
    <property type="protein sequence ID" value="KWT68375.1"/>
    <property type="molecule type" value="Genomic_DNA"/>
</dbReference>
<accession>A0A109BH23</accession>
<organism evidence="2 3">
    <name type="scientific">Hyphomicrobium sulfonivorans</name>
    <dbReference type="NCBI Taxonomy" id="121290"/>
    <lineage>
        <taxon>Bacteria</taxon>
        <taxon>Pseudomonadati</taxon>
        <taxon>Pseudomonadota</taxon>
        <taxon>Alphaproteobacteria</taxon>
        <taxon>Hyphomicrobiales</taxon>
        <taxon>Hyphomicrobiaceae</taxon>
        <taxon>Hyphomicrobium</taxon>
    </lineage>
</organism>
<dbReference type="STRING" id="121290.APY04_1825"/>
<evidence type="ECO:0000313" key="3">
    <source>
        <dbReference type="Proteomes" id="UP000059074"/>
    </source>
</evidence>
<dbReference type="Proteomes" id="UP000059074">
    <property type="component" value="Unassembled WGS sequence"/>
</dbReference>
<dbReference type="PATRIC" id="fig|121290.4.peg.147"/>
<comment type="caution">
    <text evidence="2">The sequence shown here is derived from an EMBL/GenBank/DDBJ whole genome shotgun (WGS) entry which is preliminary data.</text>
</comment>
<keyword evidence="3" id="KW-1185">Reference proteome</keyword>
<name>A0A109BH23_HYPSL</name>
<sequence>MECQFSQAAPLCTTPDGATDFRRLARLLLDTTDNPDESSGQGRIRAYSCITEMVQYAPDAGVAFLLVAINECRTVAHVELLTVSALEPLLKMHGVRVIAPLEEAARMHAKFRYLLSAARDRPSMPNALWDRLVAIVTPGPVMDADTVTPGAGMHDRVADAVTIEALLAEPM</sequence>
<proteinExistence type="predicted"/>
<dbReference type="Pfam" id="PF21746">
    <property type="entry name" value="DUF6869"/>
    <property type="match status" value="1"/>
</dbReference>
<dbReference type="InterPro" id="IPR049221">
    <property type="entry name" value="DUF6869"/>
</dbReference>
<dbReference type="AlphaFoldDB" id="A0A109BH23"/>
<gene>
    <name evidence="2" type="ORF">APY04_1825</name>
</gene>
<evidence type="ECO:0000313" key="2">
    <source>
        <dbReference type="EMBL" id="KWT68375.1"/>
    </source>
</evidence>
<evidence type="ECO:0000259" key="1">
    <source>
        <dbReference type="Pfam" id="PF21746"/>
    </source>
</evidence>
<feature type="domain" description="DUF6869" evidence="1">
    <location>
        <begin position="51"/>
        <end position="135"/>
    </location>
</feature>